<comment type="caution">
    <text evidence="9">The sequence shown here is derived from an EMBL/GenBank/DDBJ whole genome shotgun (WGS) entry which is preliminary data.</text>
</comment>
<dbReference type="PANTHER" id="PTHR43806">
    <property type="entry name" value="PEPTIDASE S8"/>
    <property type="match status" value="1"/>
</dbReference>
<keyword evidence="3 5" id="KW-0378">Hydrolase</keyword>
<name>S8AQM9_DACHA</name>
<evidence type="ECO:0000256" key="7">
    <source>
        <dbReference type="SAM" id="SignalP"/>
    </source>
</evidence>
<feature type="domain" description="Peptidase S8/S53" evidence="8">
    <location>
        <begin position="288"/>
        <end position="541"/>
    </location>
</feature>
<evidence type="ECO:0000256" key="3">
    <source>
        <dbReference type="ARBA" id="ARBA00022801"/>
    </source>
</evidence>
<dbReference type="InterPro" id="IPR050131">
    <property type="entry name" value="Peptidase_S8_subtilisin-like"/>
</dbReference>
<reference evidence="9 10" key="1">
    <citation type="journal article" date="2013" name="PLoS Genet.">
        <title>Genomic mechanisms accounting for the adaptation to parasitism in nematode-trapping fungi.</title>
        <authorList>
            <person name="Meerupati T."/>
            <person name="Andersson K.M."/>
            <person name="Friman E."/>
            <person name="Kumar D."/>
            <person name="Tunlid A."/>
            <person name="Ahren D."/>
        </authorList>
    </citation>
    <scope>NUCLEOTIDE SEQUENCE [LARGE SCALE GENOMIC DNA]</scope>
    <source>
        <strain evidence="9 10">CBS 200.50</strain>
    </source>
</reference>
<dbReference type="InterPro" id="IPR023828">
    <property type="entry name" value="Peptidase_S8_Ser-AS"/>
</dbReference>
<feature type="signal peptide" evidence="7">
    <location>
        <begin position="1"/>
        <end position="19"/>
    </location>
</feature>
<evidence type="ECO:0000256" key="1">
    <source>
        <dbReference type="ARBA" id="ARBA00011073"/>
    </source>
</evidence>
<dbReference type="PRINTS" id="PR00723">
    <property type="entry name" value="SUBTILISIN"/>
</dbReference>
<dbReference type="EMBL" id="AQGS01000079">
    <property type="protein sequence ID" value="EPS43346.1"/>
    <property type="molecule type" value="Genomic_DNA"/>
</dbReference>
<feature type="compositionally biased region" description="Low complexity" evidence="6">
    <location>
        <begin position="175"/>
        <end position="235"/>
    </location>
</feature>
<evidence type="ECO:0000256" key="4">
    <source>
        <dbReference type="ARBA" id="ARBA00022825"/>
    </source>
</evidence>
<dbReference type="PROSITE" id="PS51892">
    <property type="entry name" value="SUBTILASE"/>
    <property type="match status" value="1"/>
</dbReference>
<feature type="region of interest" description="Disordered" evidence="6">
    <location>
        <begin position="141"/>
        <end position="243"/>
    </location>
</feature>
<dbReference type="CDD" id="cd04077">
    <property type="entry name" value="Peptidases_S8_PCSK9_ProteinaseK_like"/>
    <property type="match status" value="1"/>
</dbReference>
<dbReference type="SUPFAM" id="SSF52743">
    <property type="entry name" value="Subtilisin-like"/>
    <property type="match status" value="1"/>
</dbReference>
<dbReference type="GO" id="GO:0006508">
    <property type="term" value="P:proteolysis"/>
    <property type="evidence" value="ECO:0007669"/>
    <property type="project" value="UniProtKB-KW"/>
</dbReference>
<evidence type="ECO:0000313" key="10">
    <source>
        <dbReference type="Proteomes" id="UP000015100"/>
    </source>
</evidence>
<keyword evidence="4 5" id="KW-0720">Serine protease</keyword>
<dbReference type="OrthoDB" id="206201at2759"/>
<dbReference type="GO" id="GO:0004252">
    <property type="term" value="F:serine-type endopeptidase activity"/>
    <property type="evidence" value="ECO:0007669"/>
    <property type="project" value="UniProtKB-UniRule"/>
</dbReference>
<organism evidence="9 10">
    <name type="scientific">Dactylellina haptotyla (strain CBS 200.50)</name>
    <name type="common">Nematode-trapping fungus</name>
    <name type="synonym">Monacrosporium haptotylum</name>
    <dbReference type="NCBI Taxonomy" id="1284197"/>
    <lineage>
        <taxon>Eukaryota</taxon>
        <taxon>Fungi</taxon>
        <taxon>Dikarya</taxon>
        <taxon>Ascomycota</taxon>
        <taxon>Pezizomycotina</taxon>
        <taxon>Orbiliomycetes</taxon>
        <taxon>Orbiliales</taxon>
        <taxon>Orbiliaceae</taxon>
        <taxon>Dactylellina</taxon>
    </lineage>
</organism>
<reference evidence="10" key="2">
    <citation type="submission" date="2013-04" db="EMBL/GenBank/DDBJ databases">
        <title>Genomic mechanisms accounting for the adaptation to parasitism in nematode-trapping fungi.</title>
        <authorList>
            <person name="Ahren D.G."/>
        </authorList>
    </citation>
    <scope>NUCLEOTIDE SEQUENCE [LARGE SCALE GENOMIC DNA]</scope>
    <source>
        <strain evidence="10">CBS 200.50</strain>
    </source>
</reference>
<dbReference type="Pfam" id="PF00082">
    <property type="entry name" value="Peptidase_S8"/>
    <property type="match status" value="1"/>
</dbReference>
<dbReference type="PROSITE" id="PS00138">
    <property type="entry name" value="SUBTILASE_SER"/>
    <property type="match status" value="1"/>
</dbReference>
<dbReference type="HOGENOM" id="CLU_011263_1_4_1"/>
<evidence type="ECO:0000256" key="6">
    <source>
        <dbReference type="SAM" id="MobiDB-lite"/>
    </source>
</evidence>
<dbReference type="eggNOG" id="KOG1153">
    <property type="taxonomic scope" value="Eukaryota"/>
</dbReference>
<accession>S8AQM9</accession>
<evidence type="ECO:0000256" key="2">
    <source>
        <dbReference type="ARBA" id="ARBA00022670"/>
    </source>
</evidence>
<keyword evidence="7" id="KW-0732">Signal</keyword>
<feature type="active site" description="Charge relay system" evidence="5">
    <location>
        <position position="292"/>
    </location>
</feature>
<dbReference type="InterPro" id="IPR036852">
    <property type="entry name" value="Peptidase_S8/S53_dom_sf"/>
</dbReference>
<dbReference type="STRING" id="1284197.S8AQM9"/>
<keyword evidence="2 5" id="KW-0645">Protease</keyword>
<dbReference type="InterPro" id="IPR015500">
    <property type="entry name" value="Peptidase_S8_subtilisin-rel"/>
</dbReference>
<evidence type="ECO:0000259" key="8">
    <source>
        <dbReference type="Pfam" id="PF00082"/>
    </source>
</evidence>
<dbReference type="InterPro" id="IPR034193">
    <property type="entry name" value="PCSK9_ProteinaseK-like"/>
</dbReference>
<dbReference type="Proteomes" id="UP000015100">
    <property type="component" value="Unassembled WGS sequence"/>
</dbReference>
<feature type="compositionally biased region" description="Basic and acidic residues" evidence="6">
    <location>
        <begin position="144"/>
        <end position="154"/>
    </location>
</feature>
<evidence type="ECO:0000313" key="9">
    <source>
        <dbReference type="EMBL" id="EPS43346.1"/>
    </source>
</evidence>
<feature type="chain" id="PRO_5004548691" description="Peptidase S8/S53 domain-containing protein" evidence="7">
    <location>
        <begin position="20"/>
        <end position="547"/>
    </location>
</feature>
<dbReference type="PANTHER" id="PTHR43806:SF11">
    <property type="entry name" value="CEREVISIN-RELATED"/>
    <property type="match status" value="1"/>
</dbReference>
<dbReference type="AlphaFoldDB" id="S8AQM9"/>
<keyword evidence="10" id="KW-1185">Reference proteome</keyword>
<sequence length="547" mass="59804">MKSTAYAYLLLTIIPLGLAGPISPGLSPAKEPDIANKDATETYLAVISDLEKRSWDDVFADMGYDHDKLKRLPASAEFSAFGHYSRAFTLRMSEAEKRHIESFPHIAYVEKNHEYSPPAPVIHKDVPGSHLPYEPRFVKMGSTPDKELGKRKDCPQGNNGGNASPYASYGNTYKTTPDNNAAANNNYNPAAANNYNTGATDNNSNAVTTVDTNTTDNNNSVATAVDANTANNSTSQEPKDVKYSQQQQAPYPLERISNPQKINQNGRRVTDLSFTYTFDDNSGAGVDVYDLDSGININHVEFEGRAKHLFSVFGQDFEDRFGHGTHTAGTIGSRAYGVAKKVNIFNCRVLDAQNRGNAAWYSQGLEAALKNHEQRKNSPDFKGSVVNMSFGGDNSQYFFQLIQRALQSGMHISASAGNEGSDACSVYPAAWSLQTALISVGATDINDNRWESSNYGRCVTVHAPGHYIVSTYNQGPQSKTYMSGTSMSAPIVSGLIADLLPRFPEYKLNPMGMKQFLERNGVRDIIRGASAGNIMVSNMYGRKTLPE</sequence>
<feature type="active site" description="Charge relay system" evidence="5">
    <location>
        <position position="323"/>
    </location>
</feature>
<dbReference type="InterPro" id="IPR000209">
    <property type="entry name" value="Peptidase_S8/S53_dom"/>
</dbReference>
<feature type="active site" description="Charge relay system" evidence="5">
    <location>
        <position position="486"/>
    </location>
</feature>
<proteinExistence type="inferred from homology"/>
<evidence type="ECO:0000256" key="5">
    <source>
        <dbReference type="PROSITE-ProRule" id="PRU01240"/>
    </source>
</evidence>
<comment type="similarity">
    <text evidence="1 5">Belongs to the peptidase S8 family.</text>
</comment>
<protein>
    <recommendedName>
        <fullName evidence="8">Peptidase S8/S53 domain-containing protein</fullName>
    </recommendedName>
</protein>
<gene>
    <name evidence="9" type="ORF">H072_2669</name>
</gene>
<dbReference type="Gene3D" id="3.40.50.200">
    <property type="entry name" value="Peptidase S8/S53 domain"/>
    <property type="match status" value="1"/>
</dbReference>